<proteinExistence type="predicted"/>
<dbReference type="Gene3D" id="2.30.30.140">
    <property type="match status" value="2"/>
</dbReference>
<dbReference type="InterPro" id="IPR000313">
    <property type="entry name" value="PWWP_dom"/>
</dbReference>
<dbReference type="Pfam" id="PF00855">
    <property type="entry name" value="PWWP"/>
    <property type="match status" value="2"/>
</dbReference>
<dbReference type="PANTHER" id="PTHR31333:SF6">
    <property type="entry name" value="MUM1 LIKE 1"/>
    <property type="match status" value="1"/>
</dbReference>
<feature type="compositionally biased region" description="Basic residues" evidence="1">
    <location>
        <begin position="145"/>
        <end position="161"/>
    </location>
</feature>
<dbReference type="CDD" id="cd06080">
    <property type="entry name" value="PWWP_MUM1-like"/>
    <property type="match status" value="1"/>
</dbReference>
<dbReference type="Proteomes" id="UP000085678">
    <property type="component" value="Unplaced"/>
</dbReference>
<feature type="region of interest" description="Disordered" evidence="1">
    <location>
        <begin position="480"/>
        <end position="508"/>
    </location>
</feature>
<dbReference type="InterPro" id="IPR035504">
    <property type="entry name" value="MUM1-like_PWWP"/>
</dbReference>
<keyword evidence="3" id="KW-1185">Reference proteome</keyword>
<organism evidence="3 4">
    <name type="scientific">Lingula anatina</name>
    <name type="common">Brachiopod</name>
    <name type="synonym">Lingula unguis</name>
    <dbReference type="NCBI Taxonomy" id="7574"/>
    <lineage>
        <taxon>Eukaryota</taxon>
        <taxon>Metazoa</taxon>
        <taxon>Spiralia</taxon>
        <taxon>Lophotrochozoa</taxon>
        <taxon>Brachiopoda</taxon>
        <taxon>Linguliformea</taxon>
        <taxon>Lingulata</taxon>
        <taxon>Lingulida</taxon>
        <taxon>Linguloidea</taxon>
        <taxon>Lingulidae</taxon>
        <taxon>Lingula</taxon>
    </lineage>
</organism>
<accession>A0A1S3HGL3</accession>
<feature type="region of interest" description="Disordered" evidence="1">
    <location>
        <begin position="206"/>
        <end position="225"/>
    </location>
</feature>
<dbReference type="PROSITE" id="PS50812">
    <property type="entry name" value="PWWP"/>
    <property type="match status" value="2"/>
</dbReference>
<protein>
    <submittedName>
        <fullName evidence="4">PWWP domain-containing protein MUM1L1 isoform X2</fullName>
    </submittedName>
</protein>
<feature type="domain" description="PWWP" evidence="2">
    <location>
        <begin position="4"/>
        <end position="65"/>
    </location>
</feature>
<name>A0A1S3HGL3_LINAN</name>
<evidence type="ECO:0000313" key="3">
    <source>
        <dbReference type="Proteomes" id="UP000085678"/>
    </source>
</evidence>
<dbReference type="SMART" id="SM00293">
    <property type="entry name" value="PWWP"/>
    <property type="match status" value="2"/>
</dbReference>
<feature type="region of interest" description="Disordered" evidence="1">
    <location>
        <begin position="366"/>
        <end position="449"/>
    </location>
</feature>
<evidence type="ECO:0000256" key="1">
    <source>
        <dbReference type="SAM" id="MobiDB-lite"/>
    </source>
</evidence>
<feature type="compositionally biased region" description="Acidic residues" evidence="1">
    <location>
        <begin position="380"/>
        <end position="395"/>
    </location>
</feature>
<evidence type="ECO:0000313" key="4">
    <source>
        <dbReference type="RefSeq" id="XP_013384164.1"/>
    </source>
</evidence>
<feature type="region of interest" description="Disordered" evidence="1">
    <location>
        <begin position="637"/>
        <end position="688"/>
    </location>
</feature>
<feature type="region of interest" description="Disordered" evidence="1">
    <location>
        <begin position="254"/>
        <end position="350"/>
    </location>
</feature>
<feature type="compositionally biased region" description="Polar residues" evidence="1">
    <location>
        <begin position="366"/>
        <end position="379"/>
    </location>
</feature>
<dbReference type="AlphaFoldDB" id="A0A1S3HGL3"/>
<feature type="compositionally biased region" description="Basic and acidic residues" evidence="1">
    <location>
        <begin position="418"/>
        <end position="449"/>
    </location>
</feature>
<dbReference type="GeneID" id="106154376"/>
<feature type="compositionally biased region" description="Polar residues" evidence="1">
    <location>
        <begin position="263"/>
        <end position="283"/>
    </location>
</feature>
<reference evidence="4" key="1">
    <citation type="submission" date="2025-08" db="UniProtKB">
        <authorList>
            <consortium name="RefSeq"/>
        </authorList>
    </citation>
    <scope>IDENTIFICATION</scope>
    <source>
        <tissue evidence="4">Gonads</tissue>
    </source>
</reference>
<dbReference type="PANTHER" id="PTHR31333">
    <property type="entry name" value="PWWP DOMAIN-CONTAINING DNA REPAIR FACTOR 3 FAMILY MEMBER"/>
    <property type="match status" value="1"/>
</dbReference>
<feature type="compositionally biased region" description="Basic and acidic residues" evidence="1">
    <location>
        <begin position="644"/>
        <end position="665"/>
    </location>
</feature>
<dbReference type="CDD" id="cd05162">
    <property type="entry name" value="PWWP"/>
    <property type="match status" value="1"/>
</dbReference>
<feature type="domain" description="PWWP" evidence="2">
    <location>
        <begin position="522"/>
        <end position="573"/>
    </location>
</feature>
<dbReference type="OrthoDB" id="10013064at2759"/>
<feature type="compositionally biased region" description="Basic residues" evidence="1">
    <location>
        <begin position="177"/>
        <end position="189"/>
    </location>
</feature>
<gene>
    <name evidence="4" type="primary">LOC106154376</name>
</gene>
<feature type="region of interest" description="Disordered" evidence="1">
    <location>
        <begin position="726"/>
        <end position="745"/>
    </location>
</feature>
<dbReference type="Pfam" id="PF20886">
    <property type="entry name" value="PWP3A-B_C"/>
    <property type="match status" value="1"/>
</dbReference>
<feature type="compositionally biased region" description="Acidic residues" evidence="1">
    <location>
        <begin position="666"/>
        <end position="676"/>
    </location>
</feature>
<feature type="region of interest" description="Disordered" evidence="1">
    <location>
        <begin position="107"/>
        <end position="199"/>
    </location>
</feature>
<dbReference type="SUPFAM" id="SSF63748">
    <property type="entry name" value="Tudor/PWWP/MBT"/>
    <property type="match status" value="2"/>
</dbReference>
<evidence type="ECO:0000259" key="2">
    <source>
        <dbReference type="PROSITE" id="PS50812"/>
    </source>
</evidence>
<dbReference type="InterPro" id="IPR048795">
    <property type="entry name" value="PWP3A_3B_4_C"/>
</dbReference>
<feature type="compositionally biased region" description="Polar residues" evidence="1">
    <location>
        <begin position="317"/>
        <end position="350"/>
    </location>
</feature>
<sequence>MYQEQDIVWVKIPRYPWWPAVVVNEDDCPLENTGKQVPIAYVKFLGEDDQFEIVKNEKNLKDFNCAEKEGLITKGKALDKAGGDHGIEMRLKFDKALNQVDRLLGKQPSHPDLIVLPEVKNNVEEEEDEEEEEEAAADGPDGKGRSRSVRVSKLNKQKAAQHQRSQSLAAAKEKLVGKKPKKRTPKKPKPLAESIEFEYDKTRANPKKSTFSVHSPDIKGSPSSDYTCHNCDFTVKSQNLIIQHMKYCTTPKNKGAGGASFSVKPSPSLANRTKNNTQKQTPLASRGRRVAGKVSNLDSYIEKIKAAKLQKKKDSKMSQAGTTSDQATNGDAESSQDSTNMASTNMSSVPESVAIKKKLKYNWNNVAGESDTPESQTALDNDDEPSTVDSQEMETDSSPAQGKKRKTSESSDLSIGERPAKSSRESPTRELTPVKEENDEQEKRDQEVAKEVEQVLEMDPSKAMDDLDRAISLANAISSEMQAQESKKSSFDPNVDASDSDNDEELPSVLSSKLEETCPFEVNDVVWVKVRNYPFWPCVIKRLYPNDQKKKKRVKKVSVFFIGDKKSFVVCYNPNRIKPFHGPRHEEYKMQGLQSDQKEGFEEALTAAEDFIRKRGLGLIEPGIGYRYFCDPDYDSPVQEDELRDSSPEKDMVPERTESVAKSTDEESVETEEEETPVSQQEKQAMDSELKRNEKNLKLIEFIKSDTMKEYLTKIYHGEKQCDRHEQHKKCDSQRQKMKRQGTGPITDEDQLEEIHHCLSSLYRSVSGSDKLDDYSLSYVMDVWLVEAIIYALIKVKGYNRGRAEEMFKKGAWIYKAEKVLEHKMMLETTHKEEDEEEEGNTD</sequence>
<dbReference type="RefSeq" id="XP_013384164.1">
    <property type="nucleotide sequence ID" value="XM_013528710.1"/>
</dbReference>
<dbReference type="InterPro" id="IPR040263">
    <property type="entry name" value="PWP3A_3B_4"/>
</dbReference>
<feature type="compositionally biased region" description="Basic and acidic residues" evidence="1">
    <location>
        <begin position="726"/>
        <end position="735"/>
    </location>
</feature>
<feature type="compositionally biased region" description="Acidic residues" evidence="1">
    <location>
        <begin position="124"/>
        <end position="136"/>
    </location>
</feature>